<protein>
    <submittedName>
        <fullName evidence="2">Uncharacterized protein</fullName>
    </submittedName>
</protein>
<dbReference type="AlphaFoldDB" id="A0ABD3I099"/>
<gene>
    <name evidence="2" type="ORF">R1sor_010722</name>
</gene>
<keyword evidence="1" id="KW-1133">Transmembrane helix</keyword>
<evidence type="ECO:0000313" key="3">
    <source>
        <dbReference type="Proteomes" id="UP001633002"/>
    </source>
</evidence>
<keyword evidence="1" id="KW-0472">Membrane</keyword>
<dbReference type="Proteomes" id="UP001633002">
    <property type="component" value="Unassembled WGS sequence"/>
</dbReference>
<dbReference type="EMBL" id="JBJQOH010000002">
    <property type="protein sequence ID" value="KAL3696646.1"/>
    <property type="molecule type" value="Genomic_DNA"/>
</dbReference>
<evidence type="ECO:0000313" key="2">
    <source>
        <dbReference type="EMBL" id="KAL3696646.1"/>
    </source>
</evidence>
<reference evidence="2 3" key="1">
    <citation type="submission" date="2024-09" db="EMBL/GenBank/DDBJ databases">
        <title>Chromosome-scale assembly of Riccia sorocarpa.</title>
        <authorList>
            <person name="Paukszto L."/>
        </authorList>
    </citation>
    <scope>NUCLEOTIDE SEQUENCE [LARGE SCALE GENOMIC DNA]</scope>
    <source>
        <strain evidence="2">LP-2024</strain>
        <tissue evidence="2">Aerial parts of the thallus</tissue>
    </source>
</reference>
<sequence>MLHDKPQRFSQLLSEWVRRQQARARNEKANRGELRSCAESLSRSDPNAIDMYKFQFDILRLPAEFSIEAGLCGSKGSVCGVSAMVFLLFIIAFLVFFFANPGSAS</sequence>
<evidence type="ECO:0000256" key="1">
    <source>
        <dbReference type="SAM" id="Phobius"/>
    </source>
</evidence>
<organism evidence="2 3">
    <name type="scientific">Riccia sorocarpa</name>
    <dbReference type="NCBI Taxonomy" id="122646"/>
    <lineage>
        <taxon>Eukaryota</taxon>
        <taxon>Viridiplantae</taxon>
        <taxon>Streptophyta</taxon>
        <taxon>Embryophyta</taxon>
        <taxon>Marchantiophyta</taxon>
        <taxon>Marchantiopsida</taxon>
        <taxon>Marchantiidae</taxon>
        <taxon>Marchantiales</taxon>
        <taxon>Ricciaceae</taxon>
        <taxon>Riccia</taxon>
    </lineage>
</organism>
<accession>A0ABD3I099</accession>
<feature type="transmembrane region" description="Helical" evidence="1">
    <location>
        <begin position="78"/>
        <end position="99"/>
    </location>
</feature>
<proteinExistence type="predicted"/>
<keyword evidence="3" id="KW-1185">Reference proteome</keyword>
<keyword evidence="1" id="KW-0812">Transmembrane</keyword>
<comment type="caution">
    <text evidence="2">The sequence shown here is derived from an EMBL/GenBank/DDBJ whole genome shotgun (WGS) entry which is preliminary data.</text>
</comment>
<name>A0ABD3I099_9MARC</name>